<dbReference type="PANTHER" id="PTHR34512:SF30">
    <property type="entry name" value="OUTER MEMBRANE PROTEIN ASSEMBLY FACTOR BAMB"/>
    <property type="match status" value="1"/>
</dbReference>
<dbReference type="EMBL" id="SOBT01000013">
    <property type="protein sequence ID" value="TDU23303.1"/>
    <property type="molecule type" value="Genomic_DNA"/>
</dbReference>
<dbReference type="PANTHER" id="PTHR34512">
    <property type="entry name" value="CELL SURFACE PROTEIN"/>
    <property type="match status" value="1"/>
</dbReference>
<organism evidence="3 4">
    <name type="scientific">Panacagrimonas perspica</name>
    <dbReference type="NCBI Taxonomy" id="381431"/>
    <lineage>
        <taxon>Bacteria</taxon>
        <taxon>Pseudomonadati</taxon>
        <taxon>Pseudomonadota</taxon>
        <taxon>Gammaproteobacteria</taxon>
        <taxon>Nevskiales</taxon>
        <taxon>Nevskiaceae</taxon>
        <taxon>Panacagrimonas</taxon>
    </lineage>
</organism>
<dbReference type="PROSITE" id="PS51257">
    <property type="entry name" value="PROKAR_LIPOPROTEIN"/>
    <property type="match status" value="1"/>
</dbReference>
<dbReference type="InterPro" id="IPR015943">
    <property type="entry name" value="WD40/YVTN_repeat-like_dom_sf"/>
</dbReference>
<dbReference type="SMART" id="SM00564">
    <property type="entry name" value="PQQ"/>
    <property type="match status" value="3"/>
</dbReference>
<proteinExistence type="predicted"/>
<dbReference type="Gene3D" id="2.40.10.480">
    <property type="match status" value="1"/>
</dbReference>
<dbReference type="Proteomes" id="UP000295341">
    <property type="component" value="Unassembled WGS sequence"/>
</dbReference>
<feature type="signal peptide" evidence="1">
    <location>
        <begin position="1"/>
        <end position="26"/>
    </location>
</feature>
<dbReference type="AlphaFoldDB" id="A0A4R7NQS9"/>
<evidence type="ECO:0000313" key="4">
    <source>
        <dbReference type="Proteomes" id="UP000295341"/>
    </source>
</evidence>
<dbReference type="InterPro" id="IPR002372">
    <property type="entry name" value="PQQ_rpt_dom"/>
</dbReference>
<gene>
    <name evidence="3" type="ORF">DFR24_4827</name>
</gene>
<protein>
    <submittedName>
        <fullName evidence="3">Putative pyrroloquinoline-quinone binding quinoprotein</fullName>
    </submittedName>
</protein>
<sequence>MHAFRPSRPFRFVRRLLLVGMAASMAACGGGGGGGGGSSGSSLDLSLSPRSVSTEFLEGDAEPLHATATVSVDSDFSQVPVVVVTDRGATAVLESVQVSSTDVSTYDVNFLLRNDLPAGRYQSSFQVRICSSASCNKVFASETVSYVVQVNSTTHLTALAPLAGAADWTAVDGDAGEASYVPVTLDPANFSLRWRLDIPDFDPNSGNTWNPPLESVLSADGAVFFRTSQASTVPASLLAVNEADGSVRWTHRATMELNRPVIAGDVVYTVMFPNYLHAIRGLDIATGSVVADIPNTRGQSAALTAVDGRLVYRGSVDIYNNTGLISLDLATQQIDWVNWFQAPVVASGNTVYTFTPESVATAPLGGGLFALDASTGDTTLAIADMGMEAVSPIATSLRTVIVPGAVGEVLGEDPDHVAMFDTVAGIRRWSIPSVALIGAGEGVTYVMRGAQIDALSNANGATQWSWAPPEAPWTLIDAVFTRNIAFISTLQKVYAVDMATRAVVWTYPRAGALSISKNGVLFIMRGVKNDFDRSEGVLVAVNLH</sequence>
<reference evidence="3 4" key="1">
    <citation type="submission" date="2019-03" db="EMBL/GenBank/DDBJ databases">
        <title>Genomic Encyclopedia of Type Strains, Phase IV (KMG-IV): sequencing the most valuable type-strain genomes for metagenomic binning, comparative biology and taxonomic classification.</title>
        <authorList>
            <person name="Goeker M."/>
        </authorList>
    </citation>
    <scope>NUCLEOTIDE SEQUENCE [LARGE SCALE GENOMIC DNA]</scope>
    <source>
        <strain evidence="3 4">DSM 26377</strain>
    </source>
</reference>
<dbReference type="Gene3D" id="2.130.10.10">
    <property type="entry name" value="YVTN repeat-like/Quinoprotein amine dehydrogenase"/>
    <property type="match status" value="1"/>
</dbReference>
<comment type="caution">
    <text evidence="3">The sequence shown here is derived from an EMBL/GenBank/DDBJ whole genome shotgun (WGS) entry which is preliminary data.</text>
</comment>
<accession>A0A4R7NQS9</accession>
<evidence type="ECO:0000256" key="1">
    <source>
        <dbReference type="SAM" id="SignalP"/>
    </source>
</evidence>
<dbReference type="OrthoDB" id="5401272at2"/>
<feature type="chain" id="PRO_5020812470" evidence="1">
    <location>
        <begin position="27"/>
        <end position="544"/>
    </location>
</feature>
<dbReference type="InterPro" id="IPR011047">
    <property type="entry name" value="Quinoprotein_ADH-like_sf"/>
</dbReference>
<name>A0A4R7NQS9_9GAMM</name>
<evidence type="ECO:0000313" key="3">
    <source>
        <dbReference type="EMBL" id="TDU23303.1"/>
    </source>
</evidence>
<dbReference type="SUPFAM" id="SSF50998">
    <property type="entry name" value="Quinoprotein alcohol dehydrogenase-like"/>
    <property type="match status" value="1"/>
</dbReference>
<keyword evidence="1" id="KW-0732">Signal</keyword>
<keyword evidence="4" id="KW-1185">Reference proteome</keyword>
<dbReference type="Pfam" id="PF13360">
    <property type="entry name" value="PQQ_2"/>
    <property type="match status" value="1"/>
</dbReference>
<dbReference type="InterPro" id="IPR018391">
    <property type="entry name" value="PQQ_b-propeller_rpt"/>
</dbReference>
<evidence type="ECO:0000259" key="2">
    <source>
        <dbReference type="Pfam" id="PF13360"/>
    </source>
</evidence>
<feature type="domain" description="Pyrrolo-quinoline quinone repeat" evidence="2">
    <location>
        <begin position="211"/>
        <end position="378"/>
    </location>
</feature>